<name>A0A845DNA4_9BACI</name>
<accession>A0A845DNA4</accession>
<organism evidence="3 4">
    <name type="scientific">Halobacillus litoralis</name>
    <dbReference type="NCBI Taxonomy" id="45668"/>
    <lineage>
        <taxon>Bacteria</taxon>
        <taxon>Bacillati</taxon>
        <taxon>Bacillota</taxon>
        <taxon>Bacilli</taxon>
        <taxon>Bacillales</taxon>
        <taxon>Bacillaceae</taxon>
        <taxon>Halobacillus</taxon>
    </lineage>
</organism>
<dbReference type="InterPro" id="IPR007349">
    <property type="entry name" value="DUF418"/>
</dbReference>
<reference evidence="3 4" key="1">
    <citation type="submission" date="2019-11" db="EMBL/GenBank/DDBJ databases">
        <title>Genome sequences of 17 halophilic strains isolated from different environments.</title>
        <authorList>
            <person name="Furrow R.E."/>
        </authorList>
    </citation>
    <scope>NUCLEOTIDE SEQUENCE [LARGE SCALE GENOMIC DNA]</scope>
    <source>
        <strain evidence="3 4">22511_23_Filter</strain>
    </source>
</reference>
<feature type="transmembrane region" description="Helical" evidence="1">
    <location>
        <begin position="20"/>
        <end position="43"/>
    </location>
</feature>
<feature type="transmembrane region" description="Helical" evidence="1">
    <location>
        <begin position="208"/>
        <end position="228"/>
    </location>
</feature>
<keyword evidence="1" id="KW-0812">Transmembrane</keyword>
<dbReference type="PANTHER" id="PTHR30590:SF2">
    <property type="entry name" value="INNER MEMBRANE PROTEIN"/>
    <property type="match status" value="1"/>
</dbReference>
<feature type="transmembrane region" description="Helical" evidence="1">
    <location>
        <begin position="105"/>
        <end position="138"/>
    </location>
</feature>
<feature type="transmembrane region" description="Helical" evidence="1">
    <location>
        <begin position="64"/>
        <end position="85"/>
    </location>
</feature>
<dbReference type="EMBL" id="WMET01000001">
    <property type="protein sequence ID" value="MYL18419.1"/>
    <property type="molecule type" value="Genomic_DNA"/>
</dbReference>
<feature type="transmembrane region" description="Helical" evidence="1">
    <location>
        <begin position="278"/>
        <end position="296"/>
    </location>
</feature>
<keyword evidence="1" id="KW-1133">Transmembrane helix</keyword>
<gene>
    <name evidence="3" type="ORF">GLW04_00870</name>
</gene>
<feature type="transmembrane region" description="Helical" evidence="1">
    <location>
        <begin position="145"/>
        <end position="166"/>
    </location>
</feature>
<dbReference type="PANTHER" id="PTHR30590">
    <property type="entry name" value="INNER MEMBRANE PROTEIN"/>
    <property type="match status" value="1"/>
</dbReference>
<dbReference type="RefSeq" id="WP_160834887.1">
    <property type="nucleotide sequence ID" value="NZ_WMET01000001.1"/>
</dbReference>
<evidence type="ECO:0000259" key="2">
    <source>
        <dbReference type="Pfam" id="PF04235"/>
    </source>
</evidence>
<comment type="caution">
    <text evidence="3">The sequence shown here is derived from an EMBL/GenBank/DDBJ whole genome shotgun (WGS) entry which is preliminary data.</text>
</comment>
<dbReference type="Proteomes" id="UP000460949">
    <property type="component" value="Unassembled WGS sequence"/>
</dbReference>
<sequence>MNTKATPLGDSGRLDWIDAARGLAILGIFMVNVPAFNAPYFLYGGQEEFWSSPIDRTVQSIVDIFFQASFYTLFSFMFGFGIQMMRDRLEERGIPHLPVIYRRLFVLTGFGMVHAFLIWHGDILLSYGILGLILPVFFQVSPGFLLGWAFGLLGILTLPFTLALYVSRGQFQGSVNRPAIESALSNYGNGSLLDIWQQNLTDWQYANAISNLPFLMLSLVPMFLLGMYVCRKRWLHEPGAHRSTILKVWVVTGILFLTLKAGPHFYGNPFWFGLMQDGAGGSASAIFYVLSITLLFRTEMGARLASPLVWVGRMSLSNYILQSIFCFVLFYSAGFGLYGKVAPAGSMTIVILFYMIQVFLSRFWLKNYRYGPLEWLWRTLTYGQKQPNKRRKKAVS</sequence>
<feature type="transmembrane region" description="Helical" evidence="1">
    <location>
        <begin position="344"/>
        <end position="365"/>
    </location>
</feature>
<feature type="domain" description="DUF418" evidence="2">
    <location>
        <begin position="230"/>
        <end position="383"/>
    </location>
</feature>
<feature type="transmembrane region" description="Helical" evidence="1">
    <location>
        <begin position="316"/>
        <end position="338"/>
    </location>
</feature>
<evidence type="ECO:0000313" key="3">
    <source>
        <dbReference type="EMBL" id="MYL18419.1"/>
    </source>
</evidence>
<protein>
    <submittedName>
        <fullName evidence="3">DUF418 domain-containing protein</fullName>
    </submittedName>
</protein>
<proteinExistence type="predicted"/>
<dbReference type="AlphaFoldDB" id="A0A845DNA4"/>
<dbReference type="InterPro" id="IPR052529">
    <property type="entry name" value="Bact_Transport_Assoc"/>
</dbReference>
<evidence type="ECO:0000313" key="4">
    <source>
        <dbReference type="Proteomes" id="UP000460949"/>
    </source>
</evidence>
<dbReference type="Pfam" id="PF04235">
    <property type="entry name" value="DUF418"/>
    <property type="match status" value="1"/>
</dbReference>
<evidence type="ECO:0000256" key="1">
    <source>
        <dbReference type="SAM" id="Phobius"/>
    </source>
</evidence>
<keyword evidence="1" id="KW-0472">Membrane</keyword>